<feature type="compositionally biased region" description="Acidic residues" evidence="5">
    <location>
        <begin position="327"/>
        <end position="337"/>
    </location>
</feature>
<evidence type="ECO:0000313" key="7">
    <source>
        <dbReference type="EMBL" id="KAK7090742.1"/>
    </source>
</evidence>
<evidence type="ECO:0000259" key="6">
    <source>
        <dbReference type="PROSITE" id="PS50865"/>
    </source>
</evidence>
<keyword evidence="2 4" id="KW-0863">Zinc-finger</keyword>
<dbReference type="EMBL" id="JBAMIC010000024">
    <property type="protein sequence ID" value="KAK7090742.1"/>
    <property type="molecule type" value="Genomic_DNA"/>
</dbReference>
<feature type="domain" description="MYND-type" evidence="6">
    <location>
        <begin position="5"/>
        <end position="43"/>
    </location>
</feature>
<feature type="compositionally biased region" description="Basic and acidic residues" evidence="5">
    <location>
        <begin position="209"/>
        <end position="238"/>
    </location>
</feature>
<feature type="compositionally biased region" description="Basic and acidic residues" evidence="5">
    <location>
        <begin position="169"/>
        <end position="187"/>
    </location>
</feature>
<evidence type="ECO:0000256" key="4">
    <source>
        <dbReference type="PROSITE-ProRule" id="PRU00134"/>
    </source>
</evidence>
<name>A0AAN9API5_9CAEN</name>
<dbReference type="PANTHER" id="PTHR12298">
    <property type="entry name" value="PCDC2 PROGRAMMED CELL DEATH PROTEIN 2 -RELATED"/>
    <property type="match status" value="1"/>
</dbReference>
<dbReference type="PROSITE" id="PS01360">
    <property type="entry name" value="ZF_MYND_1"/>
    <property type="match status" value="3"/>
</dbReference>
<feature type="region of interest" description="Disordered" evidence="5">
    <location>
        <begin position="375"/>
        <end position="409"/>
    </location>
</feature>
<dbReference type="InterPro" id="IPR002893">
    <property type="entry name" value="Znf_MYND"/>
</dbReference>
<keyword evidence="3" id="KW-0862">Zinc</keyword>
<evidence type="ECO:0000256" key="3">
    <source>
        <dbReference type="ARBA" id="ARBA00022833"/>
    </source>
</evidence>
<sequence length="671" mass="74070">MSQECGQCGKRGEGLRRCTGCLATRYCSRDCQARDWLRHKVSCRKSTTTSASTSSVESTSDQPGSMTQVCGQCGKKEAGLKRCTGCLMIRYCSRDCQKLHWPRHRVICAKSPASAASQAMTSQQKRSLPNDKPGASKSNGGATRAKKGDAAVDAKPPSGSSGDGLGAQREPKTSDETQRKKARRDNPLSETSSSHSSTNGFAASPPGDARGHFKADDMVASRSHEGTQERRDRNENYRGDQSTSKAPAESLSSRPYFDEEVGEYDEAVSTSEMQLQSGSEDDAFESSEDENQGAQRPSEEPAAETTADDHSGFNRSNNVREKQAEGDGYEAEMDYQESTEGFPGEERSTSQQARGESPPGGTLVEEYEATTVEYRGTPTATGRQKEKTIPGREKAGSEGRGNTQRGEGLGCGEEAMEAEEIKINVEYAQYMNPAGETLAPTAPGPAALGDEVPVPCKTCKTKTSPCNKCSRCLDVTYCSRKCQRLDWVVHKTSCIAIDILTTTGFRTLEDREFEGKEAERLSDNELTTMTPESPYTVPHVTWPEARSRASRMFPWHRVIDKFDDLERDLVGMPFAPFLPWLGTEGVVAIARLTTPYYHPFRHAWSIHDITGKDMYVIFYHEEFPFPHFRYNQLKKNNFICLQNALVHTFADGTVGFRIDHPSVVRILEPSF</sequence>
<evidence type="ECO:0000313" key="8">
    <source>
        <dbReference type="Proteomes" id="UP001374579"/>
    </source>
</evidence>
<evidence type="ECO:0000256" key="2">
    <source>
        <dbReference type="ARBA" id="ARBA00022771"/>
    </source>
</evidence>
<keyword evidence="1" id="KW-0479">Metal-binding</keyword>
<evidence type="ECO:0000256" key="1">
    <source>
        <dbReference type="ARBA" id="ARBA00022723"/>
    </source>
</evidence>
<dbReference type="Gene3D" id="6.10.140.2220">
    <property type="match status" value="3"/>
</dbReference>
<organism evidence="7 8">
    <name type="scientific">Littorina saxatilis</name>
    <dbReference type="NCBI Taxonomy" id="31220"/>
    <lineage>
        <taxon>Eukaryota</taxon>
        <taxon>Metazoa</taxon>
        <taxon>Spiralia</taxon>
        <taxon>Lophotrochozoa</taxon>
        <taxon>Mollusca</taxon>
        <taxon>Gastropoda</taxon>
        <taxon>Caenogastropoda</taxon>
        <taxon>Littorinimorpha</taxon>
        <taxon>Littorinoidea</taxon>
        <taxon>Littorinidae</taxon>
        <taxon>Littorina</taxon>
    </lineage>
</organism>
<evidence type="ECO:0000256" key="5">
    <source>
        <dbReference type="SAM" id="MobiDB-lite"/>
    </source>
</evidence>
<accession>A0AAN9API5</accession>
<feature type="compositionally biased region" description="Basic and acidic residues" evidence="5">
    <location>
        <begin position="383"/>
        <end position="397"/>
    </location>
</feature>
<keyword evidence="8" id="KW-1185">Reference proteome</keyword>
<proteinExistence type="predicted"/>
<dbReference type="AlphaFoldDB" id="A0AAN9API5"/>
<dbReference type="PANTHER" id="PTHR12298:SF4">
    <property type="entry name" value="PROGRAMMED CELL DEATH PROTEIN 2"/>
    <property type="match status" value="1"/>
</dbReference>
<feature type="region of interest" description="Disordered" evidence="5">
    <location>
        <begin position="117"/>
        <end position="363"/>
    </location>
</feature>
<dbReference type="SUPFAM" id="SSF144232">
    <property type="entry name" value="HIT/MYND zinc finger-like"/>
    <property type="match status" value="3"/>
</dbReference>
<dbReference type="GO" id="GO:0008270">
    <property type="term" value="F:zinc ion binding"/>
    <property type="evidence" value="ECO:0007669"/>
    <property type="project" value="UniProtKB-KW"/>
</dbReference>
<feature type="compositionally biased region" description="Basic and acidic residues" evidence="5">
    <location>
        <begin position="307"/>
        <end position="325"/>
    </location>
</feature>
<dbReference type="Proteomes" id="UP001374579">
    <property type="component" value="Unassembled WGS sequence"/>
</dbReference>
<feature type="domain" description="MYND-type" evidence="6">
    <location>
        <begin position="70"/>
        <end position="108"/>
    </location>
</feature>
<feature type="compositionally biased region" description="Low complexity" evidence="5">
    <location>
        <begin position="189"/>
        <end position="198"/>
    </location>
</feature>
<dbReference type="Pfam" id="PF01753">
    <property type="entry name" value="zf-MYND"/>
    <property type="match status" value="3"/>
</dbReference>
<feature type="compositionally biased region" description="Acidic residues" evidence="5">
    <location>
        <begin position="279"/>
        <end position="291"/>
    </location>
</feature>
<protein>
    <recommendedName>
        <fullName evidence="6">MYND-type domain-containing protein</fullName>
    </recommendedName>
</protein>
<gene>
    <name evidence="7" type="ORF">V1264_010502</name>
</gene>
<comment type="caution">
    <text evidence="7">The sequence shown here is derived from an EMBL/GenBank/DDBJ whole genome shotgun (WGS) entry which is preliminary data.</text>
</comment>
<reference evidence="7 8" key="1">
    <citation type="submission" date="2024-02" db="EMBL/GenBank/DDBJ databases">
        <title>Chromosome-scale genome assembly of the rough periwinkle Littorina saxatilis.</title>
        <authorList>
            <person name="De Jode A."/>
            <person name="Faria R."/>
            <person name="Formenti G."/>
            <person name="Sims Y."/>
            <person name="Smith T.P."/>
            <person name="Tracey A."/>
            <person name="Wood J.M.D."/>
            <person name="Zagrodzka Z.B."/>
            <person name="Johannesson K."/>
            <person name="Butlin R.K."/>
            <person name="Leder E.H."/>
        </authorList>
    </citation>
    <scope>NUCLEOTIDE SEQUENCE [LARGE SCALE GENOMIC DNA]</scope>
    <source>
        <strain evidence="7">Snail1</strain>
        <tissue evidence="7">Muscle</tissue>
    </source>
</reference>
<dbReference type="PROSITE" id="PS50865">
    <property type="entry name" value="ZF_MYND_2"/>
    <property type="match status" value="3"/>
</dbReference>
<feature type="domain" description="MYND-type" evidence="6">
    <location>
        <begin position="456"/>
        <end position="494"/>
    </location>
</feature>
<feature type="compositionally biased region" description="Polar residues" evidence="5">
    <location>
        <begin position="239"/>
        <end position="253"/>
    </location>
</feature>